<proteinExistence type="predicted"/>
<protein>
    <submittedName>
        <fullName evidence="1">Uncharacterized protein</fullName>
    </submittedName>
</protein>
<dbReference type="EMBL" id="JAEKCZ010000033">
    <property type="protein sequence ID" value="MBJ2259673.1"/>
    <property type="molecule type" value="Genomic_DNA"/>
</dbReference>
<comment type="caution">
    <text evidence="1">The sequence shown here is derived from an EMBL/GenBank/DDBJ whole genome shotgun (WGS) entry which is preliminary data.</text>
</comment>
<reference evidence="1" key="1">
    <citation type="submission" date="2020-12" db="EMBL/GenBank/DDBJ databases">
        <title>Antibiotic resistance and phylogeny of Pseudomonas spp. isolated over three decades from chicken meat in the Norwegian food chain.</title>
        <authorList>
            <person name="Moen B."/>
        </authorList>
    </citation>
    <scope>NUCLEOTIDE SEQUENCE</scope>
    <source>
        <strain evidence="1">MF6762</strain>
    </source>
</reference>
<accession>A0A8I1FVR6</accession>
<gene>
    <name evidence="1" type="ORF">JFT45_24530</name>
</gene>
<name>A0A8I1FVR6_9PSED</name>
<organism evidence="1 2">
    <name type="scientific">Pseudomonas psychrophila</name>
    <dbReference type="NCBI Taxonomy" id="122355"/>
    <lineage>
        <taxon>Bacteria</taxon>
        <taxon>Pseudomonadati</taxon>
        <taxon>Pseudomonadota</taxon>
        <taxon>Gammaproteobacteria</taxon>
        <taxon>Pseudomonadales</taxon>
        <taxon>Pseudomonadaceae</taxon>
        <taxon>Pseudomonas</taxon>
    </lineage>
</organism>
<evidence type="ECO:0000313" key="2">
    <source>
        <dbReference type="Proteomes" id="UP000658390"/>
    </source>
</evidence>
<dbReference type="RefSeq" id="WP_198823030.1">
    <property type="nucleotide sequence ID" value="NZ_JAEKCZ010000033.1"/>
</dbReference>
<dbReference type="Proteomes" id="UP000658390">
    <property type="component" value="Unassembled WGS sequence"/>
</dbReference>
<evidence type="ECO:0000313" key="1">
    <source>
        <dbReference type="EMBL" id="MBJ2259673.1"/>
    </source>
</evidence>
<sequence>MDSLGRTTCLTGTDTVGANYNAAAGTASIVGVDSTAASVTAALNNISTGTLAGLTPGAALIANVAAAKAEIAALEKASFGTNPTFDGIANKGGVYVGLNAKDGKVTADEAIDAKLTAEEARTNVDIKTTAVLTEESTAAAAVLLNAKALVAASGTAAVTAQKAYDAAVAAQKVLVGSTAATAVKTAPVVAEEAAIAAAATAMTAVGSSLDAAGYVKLSTAFGSTIDSVATLKDALTSLDGTATKAALIAELQKLPTYGQAAIDAVAKETAIIAANVKVTTAEGGTGIADYVTAAKAAATAAELVTKATTADAAIAVAKVVVDKFAALDTKVTLATTELNTFKTANGDKIDIKDLTGNTATPVVATAKSDVFYFTKVAATDDFTVGGAAATNFGAGDNIVLGSGYVFNSGALTTGSASALEVFFVKTATGTQVVIETNAVGSATTATDTAGVVTGSNEAAVINLVGVTADHLSVANGVVSYV</sequence>
<dbReference type="AlphaFoldDB" id="A0A8I1FVR6"/>